<evidence type="ECO:0000313" key="2">
    <source>
        <dbReference type="Ensembl" id="ENSNLEP00000031933.1"/>
    </source>
</evidence>
<accession>A0A2I3GKT8</accession>
<reference evidence="2 3" key="1">
    <citation type="submission" date="2012-10" db="EMBL/GenBank/DDBJ databases">
        <authorList>
            <consortium name="Gibbon Genome Sequencing Consortium"/>
        </authorList>
    </citation>
    <scope>NUCLEOTIDE SEQUENCE [LARGE SCALE GENOMIC DNA]</scope>
</reference>
<keyword evidence="1" id="KW-0812">Transmembrane</keyword>
<sequence>MTGRMATLEKPQSAACWRKRSSRTCVETQDAVHEPRSLSRPHTHVENSGVLSLPGSSSCCLFNCLLLWGLKCLLYLFLLYYQVFKQFAKTENLTGLVGLSLPSLADQPGSGLLPGSGRLVCTES</sequence>
<keyword evidence="1" id="KW-0472">Membrane</keyword>
<evidence type="ECO:0000256" key="1">
    <source>
        <dbReference type="SAM" id="Phobius"/>
    </source>
</evidence>
<dbReference type="EMBL" id="ADFV01040032">
    <property type="status" value="NOT_ANNOTATED_CDS"/>
    <property type="molecule type" value="Genomic_DNA"/>
</dbReference>
<feature type="transmembrane region" description="Helical" evidence="1">
    <location>
        <begin position="55"/>
        <end position="81"/>
    </location>
</feature>
<protein>
    <submittedName>
        <fullName evidence="2">Uncharacterized protein</fullName>
    </submittedName>
</protein>
<dbReference type="Ensembl" id="ENSNLET00000057864.1">
    <property type="protein sequence ID" value="ENSNLEP00000031933.1"/>
    <property type="gene ID" value="ENSNLEG00000030933.1"/>
</dbReference>
<dbReference type="Proteomes" id="UP000001073">
    <property type="component" value="Chromosome 1a"/>
</dbReference>
<dbReference type="AlphaFoldDB" id="A0A2I3GKT8"/>
<dbReference type="InParanoid" id="A0A2I3GKT8"/>
<reference evidence="2" key="2">
    <citation type="submission" date="2025-08" db="UniProtKB">
        <authorList>
            <consortium name="Ensembl"/>
        </authorList>
    </citation>
    <scope>IDENTIFICATION</scope>
</reference>
<proteinExistence type="predicted"/>
<dbReference type="OMA" id="SCCLFKC"/>
<name>A0A2I3GKT8_NOMLE</name>
<keyword evidence="3" id="KW-1185">Reference proteome</keyword>
<evidence type="ECO:0000313" key="3">
    <source>
        <dbReference type="Proteomes" id="UP000001073"/>
    </source>
</evidence>
<keyword evidence="1" id="KW-1133">Transmembrane helix</keyword>
<reference evidence="2" key="3">
    <citation type="submission" date="2025-09" db="UniProtKB">
        <authorList>
            <consortium name="Ensembl"/>
        </authorList>
    </citation>
    <scope>IDENTIFICATION</scope>
</reference>
<organism evidence="2 3">
    <name type="scientific">Nomascus leucogenys</name>
    <name type="common">Northern white-cheeked gibbon</name>
    <name type="synonym">Hylobates leucogenys</name>
    <dbReference type="NCBI Taxonomy" id="61853"/>
    <lineage>
        <taxon>Eukaryota</taxon>
        <taxon>Metazoa</taxon>
        <taxon>Chordata</taxon>
        <taxon>Craniata</taxon>
        <taxon>Vertebrata</taxon>
        <taxon>Euteleostomi</taxon>
        <taxon>Mammalia</taxon>
        <taxon>Eutheria</taxon>
        <taxon>Euarchontoglires</taxon>
        <taxon>Primates</taxon>
        <taxon>Haplorrhini</taxon>
        <taxon>Catarrhini</taxon>
        <taxon>Hylobatidae</taxon>
        <taxon>Nomascus</taxon>
    </lineage>
</organism>